<organism evidence="9 10">
    <name type="scientific">Sordaria macrospora</name>
    <dbReference type="NCBI Taxonomy" id="5147"/>
    <lineage>
        <taxon>Eukaryota</taxon>
        <taxon>Fungi</taxon>
        <taxon>Dikarya</taxon>
        <taxon>Ascomycota</taxon>
        <taxon>Pezizomycotina</taxon>
        <taxon>Sordariomycetes</taxon>
        <taxon>Sordariomycetidae</taxon>
        <taxon>Sordariales</taxon>
        <taxon>Sordariaceae</taxon>
        <taxon>Sordaria</taxon>
    </lineage>
</organism>
<dbReference type="EMBL" id="NMPR01000058">
    <property type="protein sequence ID" value="KAA8632240.1"/>
    <property type="molecule type" value="Genomic_DNA"/>
</dbReference>
<dbReference type="Proteomes" id="UP000433876">
    <property type="component" value="Unassembled WGS sequence"/>
</dbReference>
<feature type="transmembrane region" description="Helical" evidence="7">
    <location>
        <begin position="277"/>
        <end position="296"/>
    </location>
</feature>
<evidence type="ECO:0000256" key="7">
    <source>
        <dbReference type="SAM" id="Phobius"/>
    </source>
</evidence>
<name>A0A8S8ZTC3_SORMA</name>
<comment type="similarity">
    <text evidence="5">Belongs to the SAT4 family.</text>
</comment>
<feature type="region of interest" description="Disordered" evidence="6">
    <location>
        <begin position="358"/>
        <end position="387"/>
    </location>
</feature>
<keyword evidence="3 7" id="KW-1133">Transmembrane helix</keyword>
<gene>
    <name evidence="9" type="ORF">SMACR_04660</name>
</gene>
<comment type="subcellular location">
    <subcellularLocation>
        <location evidence="1">Membrane</location>
        <topology evidence="1">Multi-pass membrane protein</topology>
    </subcellularLocation>
</comment>
<dbReference type="PANTHER" id="PTHR33048:SF47">
    <property type="entry name" value="INTEGRAL MEMBRANE PROTEIN-RELATED"/>
    <property type="match status" value="1"/>
</dbReference>
<accession>A0A8S8ZTC3</accession>
<dbReference type="Pfam" id="PF20684">
    <property type="entry name" value="Fung_rhodopsin"/>
    <property type="match status" value="1"/>
</dbReference>
<evidence type="ECO:0000256" key="3">
    <source>
        <dbReference type="ARBA" id="ARBA00022989"/>
    </source>
</evidence>
<dbReference type="GO" id="GO:0016020">
    <property type="term" value="C:membrane"/>
    <property type="evidence" value="ECO:0007669"/>
    <property type="project" value="UniProtKB-SubCell"/>
</dbReference>
<evidence type="ECO:0000256" key="5">
    <source>
        <dbReference type="ARBA" id="ARBA00038359"/>
    </source>
</evidence>
<dbReference type="InterPro" id="IPR049326">
    <property type="entry name" value="Rhodopsin_dom_fungi"/>
</dbReference>
<evidence type="ECO:0000256" key="4">
    <source>
        <dbReference type="ARBA" id="ARBA00023136"/>
    </source>
</evidence>
<reference evidence="9 10" key="1">
    <citation type="submission" date="2017-07" db="EMBL/GenBank/DDBJ databases">
        <title>Genome sequence of the Sordaria macrospora wild type strain R19027.</title>
        <authorList>
            <person name="Nowrousian M."/>
            <person name="Teichert I."/>
            <person name="Kueck U."/>
        </authorList>
    </citation>
    <scope>NUCLEOTIDE SEQUENCE [LARGE SCALE GENOMIC DNA]</scope>
    <source>
        <strain evidence="9 10">R19027</strain>
        <tissue evidence="9">Mycelium</tissue>
    </source>
</reference>
<evidence type="ECO:0000259" key="8">
    <source>
        <dbReference type="Pfam" id="PF20684"/>
    </source>
</evidence>
<keyword evidence="2 7" id="KW-0812">Transmembrane</keyword>
<feature type="region of interest" description="Disordered" evidence="6">
    <location>
        <begin position="315"/>
        <end position="338"/>
    </location>
</feature>
<feature type="compositionally biased region" description="Basic and acidic residues" evidence="6">
    <location>
        <begin position="358"/>
        <end position="368"/>
    </location>
</feature>
<feature type="transmembrane region" description="Helical" evidence="7">
    <location>
        <begin position="40"/>
        <end position="61"/>
    </location>
</feature>
<feature type="transmembrane region" description="Helical" evidence="7">
    <location>
        <begin position="153"/>
        <end position="174"/>
    </location>
</feature>
<feature type="transmembrane region" description="Helical" evidence="7">
    <location>
        <begin position="201"/>
        <end position="223"/>
    </location>
</feature>
<dbReference type="AlphaFoldDB" id="A0A8S8ZTC3"/>
<feature type="domain" description="Rhodopsin" evidence="8">
    <location>
        <begin position="57"/>
        <end position="301"/>
    </location>
</feature>
<dbReference type="VEuPathDB" id="FungiDB:SMAC_04660"/>
<feature type="transmembrane region" description="Helical" evidence="7">
    <location>
        <begin position="235"/>
        <end position="257"/>
    </location>
</feature>
<feature type="transmembrane region" description="Helical" evidence="7">
    <location>
        <begin position="118"/>
        <end position="141"/>
    </location>
</feature>
<proteinExistence type="inferred from homology"/>
<dbReference type="InterPro" id="IPR052337">
    <property type="entry name" value="SAT4-like"/>
</dbReference>
<evidence type="ECO:0000256" key="6">
    <source>
        <dbReference type="SAM" id="MobiDB-lite"/>
    </source>
</evidence>
<protein>
    <recommendedName>
        <fullName evidence="8">Rhodopsin domain-containing protein</fullName>
    </recommendedName>
</protein>
<evidence type="ECO:0000313" key="10">
    <source>
        <dbReference type="Proteomes" id="UP000433876"/>
    </source>
</evidence>
<evidence type="ECO:0000313" key="9">
    <source>
        <dbReference type="EMBL" id="KAA8632240.1"/>
    </source>
</evidence>
<keyword evidence="4 7" id="KW-0472">Membrane</keyword>
<sequence length="387" mass="42992">MHEGRYGSEAYVLYRSEDKKTTAPPYKYGDLINEDYGPSMLGAIWTTWSIAVIFVALRFWARSRVVNGLGASDWCILVSLIVAAAMSSSLTLEIGSGFGKHAWNVDVMANYVPLMVGFWASVLFYFLSLALTKISICLLYLTIFTVESARRATYAVLAIVCLTSAYTVLVIFTACIPLEDYWNPNKPGNDKTPSNCHDTQWYWSCTGLTIITDFLIFLLPIPIVGPLKLPRRQKLFVIGIFAVGFIVCIISLVRVFYLHGSQEIKVEDMTFSTGKLTYWTALEVHIAIAVACVMTLKPFIVRFFPGFLDPHANNDNSPESGATGAPTAASSEPPLTVGRRPCRMQRLSWIEIRDGGCSTKRDAGEREGAIQTVFPSFPNSSREDVIR</sequence>
<comment type="caution">
    <text evidence="9">The sequence shown here is derived from an EMBL/GenBank/DDBJ whole genome shotgun (WGS) entry which is preliminary data.</text>
</comment>
<dbReference type="PANTHER" id="PTHR33048">
    <property type="entry name" value="PTH11-LIKE INTEGRAL MEMBRANE PROTEIN (AFU_ORTHOLOGUE AFUA_5G11245)"/>
    <property type="match status" value="1"/>
</dbReference>
<evidence type="ECO:0000256" key="2">
    <source>
        <dbReference type="ARBA" id="ARBA00022692"/>
    </source>
</evidence>
<feature type="compositionally biased region" description="Low complexity" evidence="6">
    <location>
        <begin position="318"/>
        <end position="334"/>
    </location>
</feature>
<feature type="transmembrane region" description="Helical" evidence="7">
    <location>
        <begin position="73"/>
        <end position="98"/>
    </location>
</feature>
<evidence type="ECO:0000256" key="1">
    <source>
        <dbReference type="ARBA" id="ARBA00004141"/>
    </source>
</evidence>